<evidence type="ECO:0000313" key="16">
    <source>
        <dbReference type="Proteomes" id="UP001269267"/>
    </source>
</evidence>
<comment type="subcellular location">
    <subcellularLocation>
        <location evidence="1 10">Cell outer membrane</location>
        <topology evidence="1 10">Multi-pass membrane protein</topology>
    </subcellularLocation>
</comment>
<dbReference type="InterPro" id="IPR037066">
    <property type="entry name" value="Plug_dom_sf"/>
</dbReference>
<evidence type="ECO:0000256" key="12">
    <source>
        <dbReference type="SAM" id="SignalP"/>
    </source>
</evidence>
<evidence type="ECO:0000256" key="4">
    <source>
        <dbReference type="ARBA" id="ARBA00022452"/>
    </source>
</evidence>
<dbReference type="InterPro" id="IPR036942">
    <property type="entry name" value="Beta-barrel_TonB_sf"/>
</dbReference>
<gene>
    <name evidence="15" type="ORF">QC815_00500</name>
</gene>
<comment type="caution">
    <text evidence="15">The sequence shown here is derived from an EMBL/GenBank/DDBJ whole genome shotgun (WGS) entry which is preliminary data.</text>
</comment>
<dbReference type="EMBL" id="JARWAI010000001">
    <property type="protein sequence ID" value="MDR5873393.1"/>
    <property type="molecule type" value="Genomic_DNA"/>
</dbReference>
<evidence type="ECO:0000313" key="15">
    <source>
        <dbReference type="EMBL" id="MDR5873393.1"/>
    </source>
</evidence>
<keyword evidence="3 10" id="KW-0813">Transport</keyword>
<feature type="signal peptide" evidence="12">
    <location>
        <begin position="1"/>
        <end position="26"/>
    </location>
</feature>
<evidence type="ECO:0000256" key="10">
    <source>
        <dbReference type="PROSITE-ProRule" id="PRU01360"/>
    </source>
</evidence>
<evidence type="ECO:0000256" key="8">
    <source>
        <dbReference type="ARBA" id="ARBA00023170"/>
    </source>
</evidence>
<feature type="chain" id="PRO_5046864580" evidence="12">
    <location>
        <begin position="27"/>
        <end position="709"/>
    </location>
</feature>
<keyword evidence="5 10" id="KW-0812">Transmembrane</keyword>
<dbReference type="RefSeq" id="WP_230446166.1">
    <property type="nucleotide sequence ID" value="NZ_JARWAI010000001.1"/>
</dbReference>
<comment type="similarity">
    <text evidence="2 10 11">Belongs to the TonB-dependent receptor family.</text>
</comment>
<keyword evidence="6 11" id="KW-0798">TonB box</keyword>
<evidence type="ECO:0000256" key="1">
    <source>
        <dbReference type="ARBA" id="ARBA00004571"/>
    </source>
</evidence>
<organism evidence="15 16">
    <name type="scientific">Vreelandella gomseomensis</name>
    <dbReference type="NCBI Taxonomy" id="370766"/>
    <lineage>
        <taxon>Bacteria</taxon>
        <taxon>Pseudomonadati</taxon>
        <taxon>Pseudomonadota</taxon>
        <taxon>Gammaproteobacteria</taxon>
        <taxon>Oceanospirillales</taxon>
        <taxon>Halomonadaceae</taxon>
        <taxon>Vreelandella</taxon>
    </lineage>
</organism>
<evidence type="ECO:0000256" key="7">
    <source>
        <dbReference type="ARBA" id="ARBA00023136"/>
    </source>
</evidence>
<dbReference type="Pfam" id="PF00593">
    <property type="entry name" value="TonB_dep_Rec_b-barrel"/>
    <property type="match status" value="1"/>
</dbReference>
<evidence type="ECO:0000256" key="3">
    <source>
        <dbReference type="ARBA" id="ARBA00022448"/>
    </source>
</evidence>
<reference evidence="15 16" key="1">
    <citation type="submission" date="2023-04" db="EMBL/GenBank/DDBJ databases">
        <title>A long-awaited taxogenomic arrangement of the family Halomonadaceae.</title>
        <authorList>
            <person name="De La Haba R."/>
            <person name="Chuvochina M."/>
            <person name="Wittouck S."/>
            <person name="Arahal D.R."/>
            <person name="Sanchez-Porro C."/>
            <person name="Hugenholtz P."/>
            <person name="Ventosa A."/>
        </authorList>
    </citation>
    <scope>NUCLEOTIDE SEQUENCE [LARGE SCALE GENOMIC DNA]</scope>
    <source>
        <strain evidence="15 16">DSM 18042</strain>
    </source>
</reference>
<proteinExistence type="inferred from homology"/>
<evidence type="ECO:0000259" key="14">
    <source>
        <dbReference type="Pfam" id="PF07715"/>
    </source>
</evidence>
<dbReference type="NCBIfam" id="TIGR01783">
    <property type="entry name" value="TonB-siderophor"/>
    <property type="match status" value="1"/>
</dbReference>
<sequence length="709" mass="78805">MNQPIFRKRWLTTAIAVAACSSSAFAQEADQDSSDLPVVRVVGEAISEPSTENTGSYTSNRVTIGKQEQSLKEIPQSVSVITRERMNDQNMTTLGDVMSQTTGITKSGFGPSASIFRSRGFDIDTLLLDGSPIDTAAGVTDTIFDTAVLDRVEVLRGPSGLLQGSGEPSGTVNLVRKRAKQDFGFQSSLSYGSWDTYRGEVDITGALDESGRLRGRFVGVYDDKGSFIDHIYDEHTLGYGTLEYDLTPNTTLSAGIMSQSGESRPNFGLPQLSNGELLSIDRSTYHGSLWDIKDENLDRYFVELEHQLDNGGNLRLIANYIERETDTQQSSAGVSFPDTNTDAIDIAQWRIITPREDSFVDATVSTPFTFLGETHNIMAGASYKVTEEQVNWSYGNPQNIQRSLVNPDPNTPKPTFDINQTTNSKTEETGVYSQLNLSVLENTTLVAGGRVSWWEVKDRLNSSNNFDIDGELTPYAGLIYDINKDISAYASYTDIFKPQSSQNIDGEFLDPRTGEQFELGLKGNSPNGLLNWHAAAFRIIDQNRSVTDIENPGFSVSDGEVESKGLELEITGQPLPRLDISAGYAYTLTEYLKDPVQQGRDFSTETPEHNLKLWSRYQFSDDPDTGWRIGAGVNYISSIYVEAGDQSWDQSGYTLLSGLIGYRFNRHLDFSLKGNNLTDKKYFDSLRARSRNNHYGEPRNFTLTMRYQY</sequence>
<protein>
    <submittedName>
        <fullName evidence="15">TonB-dependent siderophore receptor</fullName>
    </submittedName>
</protein>
<evidence type="ECO:0000256" key="6">
    <source>
        <dbReference type="ARBA" id="ARBA00023077"/>
    </source>
</evidence>
<evidence type="ECO:0000256" key="5">
    <source>
        <dbReference type="ARBA" id="ARBA00022692"/>
    </source>
</evidence>
<evidence type="ECO:0000259" key="13">
    <source>
        <dbReference type="Pfam" id="PF00593"/>
    </source>
</evidence>
<keyword evidence="8 15" id="KW-0675">Receptor</keyword>
<keyword evidence="4 10" id="KW-1134">Transmembrane beta strand</keyword>
<dbReference type="CDD" id="cd01347">
    <property type="entry name" value="ligand_gated_channel"/>
    <property type="match status" value="1"/>
</dbReference>
<evidence type="ECO:0000256" key="9">
    <source>
        <dbReference type="ARBA" id="ARBA00023237"/>
    </source>
</evidence>
<dbReference type="PANTHER" id="PTHR32552">
    <property type="entry name" value="FERRICHROME IRON RECEPTOR-RELATED"/>
    <property type="match status" value="1"/>
</dbReference>
<dbReference type="InterPro" id="IPR012910">
    <property type="entry name" value="Plug_dom"/>
</dbReference>
<keyword evidence="7 10" id="KW-0472">Membrane</keyword>
<dbReference type="Proteomes" id="UP001269267">
    <property type="component" value="Unassembled WGS sequence"/>
</dbReference>
<dbReference type="PROSITE" id="PS51257">
    <property type="entry name" value="PROKAR_LIPOPROTEIN"/>
    <property type="match status" value="1"/>
</dbReference>
<dbReference type="PROSITE" id="PS52016">
    <property type="entry name" value="TONB_DEPENDENT_REC_3"/>
    <property type="match status" value="1"/>
</dbReference>
<dbReference type="InterPro" id="IPR039426">
    <property type="entry name" value="TonB-dep_rcpt-like"/>
</dbReference>
<keyword evidence="12" id="KW-0732">Signal</keyword>
<keyword evidence="16" id="KW-1185">Reference proteome</keyword>
<dbReference type="InterPro" id="IPR010105">
    <property type="entry name" value="TonB_sidphr_rcpt"/>
</dbReference>
<dbReference type="Gene3D" id="2.40.170.20">
    <property type="entry name" value="TonB-dependent receptor, beta-barrel domain"/>
    <property type="match status" value="1"/>
</dbReference>
<feature type="domain" description="TonB-dependent receptor-like beta-barrel" evidence="13">
    <location>
        <begin position="285"/>
        <end position="677"/>
    </location>
</feature>
<name>A0ABU1G7C8_9GAMM</name>
<keyword evidence="9 10" id="KW-0998">Cell outer membrane</keyword>
<evidence type="ECO:0000256" key="2">
    <source>
        <dbReference type="ARBA" id="ARBA00009810"/>
    </source>
</evidence>
<dbReference type="Gene3D" id="2.170.130.10">
    <property type="entry name" value="TonB-dependent receptor, plug domain"/>
    <property type="match status" value="1"/>
</dbReference>
<dbReference type="SUPFAM" id="SSF56935">
    <property type="entry name" value="Porins"/>
    <property type="match status" value="1"/>
</dbReference>
<feature type="domain" description="TonB-dependent receptor plug" evidence="14">
    <location>
        <begin position="71"/>
        <end position="171"/>
    </location>
</feature>
<dbReference type="Pfam" id="PF07715">
    <property type="entry name" value="Plug"/>
    <property type="match status" value="1"/>
</dbReference>
<evidence type="ECO:0000256" key="11">
    <source>
        <dbReference type="RuleBase" id="RU003357"/>
    </source>
</evidence>
<dbReference type="InterPro" id="IPR000531">
    <property type="entry name" value="Beta-barrel_TonB"/>
</dbReference>
<accession>A0ABU1G7C8</accession>
<dbReference type="PANTHER" id="PTHR32552:SF74">
    <property type="entry name" value="HYDROXAMATE SIDEROPHORE RECEPTOR FHUE"/>
    <property type="match status" value="1"/>
</dbReference>